<evidence type="ECO:0000313" key="2">
    <source>
        <dbReference type="EMBL" id="KAA1013049.1"/>
    </source>
</evidence>
<sequence length="69" mass="7840">MARSDPQVNIRMPQELKDRLEAATTETNRSLNGEILERLERSFDAPTVEIGEASLDAIEARLRHALKHK</sequence>
<evidence type="ECO:0000313" key="3">
    <source>
        <dbReference type="Proteomes" id="UP000325273"/>
    </source>
</evidence>
<protein>
    <submittedName>
        <fullName evidence="2">Arc family DNA-binding protein</fullName>
    </submittedName>
</protein>
<accession>A0A5B0HCM8</accession>
<dbReference type="InterPro" id="IPR013321">
    <property type="entry name" value="Arc_rbn_hlx_hlx"/>
</dbReference>
<dbReference type="Pfam" id="PF03869">
    <property type="entry name" value="Arc"/>
    <property type="match status" value="1"/>
</dbReference>
<proteinExistence type="predicted"/>
<comment type="caution">
    <text evidence="2">The sequence shown here is derived from an EMBL/GenBank/DDBJ whole genome shotgun (WGS) entry which is preliminary data.</text>
</comment>
<dbReference type="Gene3D" id="1.10.1220.10">
    <property type="entry name" value="Met repressor-like"/>
    <property type="match status" value="1"/>
</dbReference>
<name>A0A5B0HCM8_9BURK</name>
<dbReference type="InterPro" id="IPR005569">
    <property type="entry name" value="Arc_DNA-bd_dom"/>
</dbReference>
<gene>
    <name evidence="2" type="ORF">FVF58_09670</name>
</gene>
<dbReference type="Proteomes" id="UP000325273">
    <property type="component" value="Unassembled WGS sequence"/>
</dbReference>
<reference evidence="2 3" key="1">
    <citation type="submission" date="2019-08" db="EMBL/GenBank/DDBJ databases">
        <title>Paraburkholderia sp. DCY113.</title>
        <authorList>
            <person name="Kang J."/>
        </authorList>
    </citation>
    <scope>NUCLEOTIDE SEQUENCE [LARGE SCALE GENOMIC DNA]</scope>
    <source>
        <strain evidence="2 3">DCY113</strain>
    </source>
</reference>
<organism evidence="2 3">
    <name type="scientific">Paraburkholderia panacisoli</name>
    <dbReference type="NCBI Taxonomy" id="2603818"/>
    <lineage>
        <taxon>Bacteria</taxon>
        <taxon>Pseudomonadati</taxon>
        <taxon>Pseudomonadota</taxon>
        <taxon>Betaproteobacteria</taxon>
        <taxon>Burkholderiales</taxon>
        <taxon>Burkholderiaceae</taxon>
        <taxon>Paraburkholderia</taxon>
    </lineage>
</organism>
<dbReference type="InterPro" id="IPR010985">
    <property type="entry name" value="Ribbon_hlx_hlx"/>
</dbReference>
<keyword evidence="2" id="KW-0238">DNA-binding</keyword>
<evidence type="ECO:0000259" key="1">
    <source>
        <dbReference type="Pfam" id="PF03869"/>
    </source>
</evidence>
<dbReference type="RefSeq" id="WP_149669679.1">
    <property type="nucleotide sequence ID" value="NZ_VTUZ01000005.1"/>
</dbReference>
<dbReference type="GO" id="GO:0003677">
    <property type="term" value="F:DNA binding"/>
    <property type="evidence" value="ECO:0007669"/>
    <property type="project" value="UniProtKB-KW"/>
</dbReference>
<keyword evidence="3" id="KW-1185">Reference proteome</keyword>
<dbReference type="AlphaFoldDB" id="A0A5B0HCM8"/>
<feature type="domain" description="Arc-like DNA binding" evidence="1">
    <location>
        <begin position="2"/>
        <end position="46"/>
    </location>
</feature>
<dbReference type="GO" id="GO:0006355">
    <property type="term" value="P:regulation of DNA-templated transcription"/>
    <property type="evidence" value="ECO:0007669"/>
    <property type="project" value="InterPro"/>
</dbReference>
<dbReference type="SUPFAM" id="SSF47598">
    <property type="entry name" value="Ribbon-helix-helix"/>
    <property type="match status" value="1"/>
</dbReference>
<dbReference type="EMBL" id="VTUZ01000005">
    <property type="protein sequence ID" value="KAA1013049.1"/>
    <property type="molecule type" value="Genomic_DNA"/>
</dbReference>